<dbReference type="RefSeq" id="WP_188593000.1">
    <property type="nucleotide sequence ID" value="NZ_BMFU01000004.1"/>
</dbReference>
<comment type="caution">
    <text evidence="2">The sequence shown here is derived from an EMBL/GenBank/DDBJ whole genome shotgun (WGS) entry which is preliminary data.</text>
</comment>
<dbReference type="InterPro" id="IPR016181">
    <property type="entry name" value="Acyl_CoA_acyltransferase"/>
</dbReference>
<dbReference type="InterPro" id="IPR000182">
    <property type="entry name" value="GNAT_dom"/>
</dbReference>
<dbReference type="PROSITE" id="PS51186">
    <property type="entry name" value="GNAT"/>
    <property type="match status" value="1"/>
</dbReference>
<dbReference type="Gene3D" id="3.40.630.30">
    <property type="match status" value="1"/>
</dbReference>
<keyword evidence="3" id="KW-1185">Reference proteome</keyword>
<dbReference type="CDD" id="cd04301">
    <property type="entry name" value="NAT_SF"/>
    <property type="match status" value="1"/>
</dbReference>
<accession>A0ABQ1ZET8</accession>
<dbReference type="Proteomes" id="UP000652153">
    <property type="component" value="Unassembled WGS sequence"/>
</dbReference>
<evidence type="ECO:0000259" key="1">
    <source>
        <dbReference type="PROSITE" id="PS51186"/>
    </source>
</evidence>
<sequence length="159" mass="18520">MRIRLLEHKDRNKIETIMSEYPLQFPKFIIEKYPARWSEFLDTANATKEDAYYVAIDSNNDILGHAGYLFNEGLGLYEIVGVVVKKGIQRKGIGLALISTICNKVKKMNEKEIILYTLGHVGNEDTIKFYNHIGFDEVAYEKDFFTMDYHRVTFIKTLR</sequence>
<name>A0ABQ1ZET8_9BACL</name>
<gene>
    <name evidence="2" type="ORF">GCM10008014_30510</name>
</gene>
<organism evidence="2 3">
    <name type="scientific">Paenibacillus silvae</name>
    <dbReference type="NCBI Taxonomy" id="1325358"/>
    <lineage>
        <taxon>Bacteria</taxon>
        <taxon>Bacillati</taxon>
        <taxon>Bacillota</taxon>
        <taxon>Bacilli</taxon>
        <taxon>Bacillales</taxon>
        <taxon>Paenibacillaceae</taxon>
        <taxon>Paenibacillus</taxon>
    </lineage>
</organism>
<dbReference type="Pfam" id="PF00583">
    <property type="entry name" value="Acetyltransf_1"/>
    <property type="match status" value="1"/>
</dbReference>
<evidence type="ECO:0000313" key="3">
    <source>
        <dbReference type="Proteomes" id="UP000652153"/>
    </source>
</evidence>
<reference evidence="3" key="1">
    <citation type="journal article" date="2019" name="Int. J. Syst. Evol. Microbiol.">
        <title>The Global Catalogue of Microorganisms (GCM) 10K type strain sequencing project: providing services to taxonomists for standard genome sequencing and annotation.</title>
        <authorList>
            <consortium name="The Broad Institute Genomics Platform"/>
            <consortium name="The Broad Institute Genome Sequencing Center for Infectious Disease"/>
            <person name="Wu L."/>
            <person name="Ma J."/>
        </authorList>
    </citation>
    <scope>NUCLEOTIDE SEQUENCE [LARGE SCALE GENOMIC DNA]</scope>
    <source>
        <strain evidence="3">CGMCC 1.12770</strain>
    </source>
</reference>
<dbReference type="SUPFAM" id="SSF55729">
    <property type="entry name" value="Acyl-CoA N-acyltransferases (Nat)"/>
    <property type="match status" value="1"/>
</dbReference>
<feature type="domain" description="N-acetyltransferase" evidence="1">
    <location>
        <begin position="1"/>
        <end position="159"/>
    </location>
</feature>
<evidence type="ECO:0000313" key="2">
    <source>
        <dbReference type="EMBL" id="GGH58161.1"/>
    </source>
</evidence>
<protein>
    <recommendedName>
        <fullName evidence="1">N-acetyltransferase domain-containing protein</fullName>
    </recommendedName>
</protein>
<proteinExistence type="predicted"/>
<dbReference type="EMBL" id="BMFU01000004">
    <property type="protein sequence ID" value="GGH58161.1"/>
    <property type="molecule type" value="Genomic_DNA"/>
</dbReference>